<dbReference type="EMBL" id="PUHR01000053">
    <property type="protein sequence ID" value="KAG0668955.1"/>
    <property type="molecule type" value="Genomic_DNA"/>
</dbReference>
<dbReference type="SMART" id="SM01100">
    <property type="entry name" value="CRAL_TRIO_N"/>
    <property type="match status" value="1"/>
</dbReference>
<dbReference type="PANTHER" id="PTHR45824:SF5">
    <property type="entry name" value="PHOSPHATIDYLINOSITOL TRANSFER PROTEIN PDR17"/>
    <property type="match status" value="1"/>
</dbReference>
<dbReference type="GO" id="GO:0009410">
    <property type="term" value="P:response to xenobiotic stimulus"/>
    <property type="evidence" value="ECO:0007669"/>
    <property type="project" value="UniProtKB-ARBA"/>
</dbReference>
<keyword evidence="2" id="KW-0492">Microsome</keyword>
<dbReference type="FunFam" id="3.40.525.10:FF:000013">
    <property type="entry name" value="Phosphatidylinositol transfer protein PDR16"/>
    <property type="match status" value="1"/>
</dbReference>
<evidence type="ECO:0000256" key="2">
    <source>
        <dbReference type="ARBA" id="ARBA00022848"/>
    </source>
</evidence>
<dbReference type="GO" id="GO:0032934">
    <property type="term" value="F:sterol binding"/>
    <property type="evidence" value="ECO:0007669"/>
    <property type="project" value="UniProtKB-ARBA"/>
</dbReference>
<dbReference type="Pfam" id="PF00650">
    <property type="entry name" value="CRAL_TRIO"/>
    <property type="match status" value="1"/>
</dbReference>
<dbReference type="InterPro" id="IPR036273">
    <property type="entry name" value="CRAL/TRIO_N_dom_sf"/>
</dbReference>
<dbReference type="PROSITE" id="PS50191">
    <property type="entry name" value="CRAL_TRIO"/>
    <property type="match status" value="1"/>
</dbReference>
<dbReference type="PANTHER" id="PTHR45824">
    <property type="entry name" value="GH16843P"/>
    <property type="match status" value="1"/>
</dbReference>
<dbReference type="SMART" id="SM00516">
    <property type="entry name" value="SEC14"/>
    <property type="match status" value="1"/>
</dbReference>
<dbReference type="Pfam" id="PF03765">
    <property type="entry name" value="CRAL_TRIO_N"/>
    <property type="match status" value="1"/>
</dbReference>
<dbReference type="GO" id="GO:0016126">
    <property type="term" value="P:sterol biosynthetic process"/>
    <property type="evidence" value="ECO:0007669"/>
    <property type="project" value="UniProtKB-ARBA"/>
</dbReference>
<organism evidence="6 7">
    <name type="scientific">Maudiozyma exigua</name>
    <name type="common">Yeast</name>
    <name type="synonym">Kazachstania exigua</name>
    <dbReference type="NCBI Taxonomy" id="34358"/>
    <lineage>
        <taxon>Eukaryota</taxon>
        <taxon>Fungi</taxon>
        <taxon>Dikarya</taxon>
        <taxon>Ascomycota</taxon>
        <taxon>Saccharomycotina</taxon>
        <taxon>Saccharomycetes</taxon>
        <taxon>Saccharomycetales</taxon>
        <taxon>Saccharomycetaceae</taxon>
        <taxon>Maudiozyma</taxon>
    </lineage>
</organism>
<name>A0A9P6WAV5_MAUEX</name>
<evidence type="ECO:0000259" key="5">
    <source>
        <dbReference type="PROSITE" id="PS50191"/>
    </source>
</evidence>
<protein>
    <recommendedName>
        <fullName evidence="4">SEC14 homolog 3</fullName>
    </recommendedName>
</protein>
<dbReference type="AlphaFoldDB" id="A0A9P6WAV5"/>
<evidence type="ECO:0000256" key="4">
    <source>
        <dbReference type="ARBA" id="ARBA00083195"/>
    </source>
</evidence>
<dbReference type="Proteomes" id="UP000750334">
    <property type="component" value="Unassembled WGS sequence"/>
</dbReference>
<comment type="subcellular location">
    <subcellularLocation>
        <location evidence="1">Microsome</location>
    </subcellularLocation>
</comment>
<dbReference type="GO" id="GO:0008526">
    <property type="term" value="F:phosphatidylinositol transfer activity"/>
    <property type="evidence" value="ECO:0007669"/>
    <property type="project" value="UniProtKB-ARBA"/>
</dbReference>
<dbReference type="InterPro" id="IPR001251">
    <property type="entry name" value="CRAL-TRIO_dom"/>
</dbReference>
<feature type="domain" description="CRAL-TRIO" evidence="5">
    <location>
        <begin position="135"/>
        <end position="293"/>
    </location>
</feature>
<dbReference type="OrthoDB" id="75724at2759"/>
<keyword evidence="7" id="KW-1185">Reference proteome</keyword>
<proteinExistence type="predicted"/>
<dbReference type="InterPro" id="IPR036865">
    <property type="entry name" value="CRAL-TRIO_dom_sf"/>
</dbReference>
<sequence>MGLFSKKKDTAPAIPKEELIPCDKMIRTPPSKYGKGEKLKKVTTEQQAAYNELLKYFQDESLELPMDTNNTTGKKKNLSSWEKYWLTRECIYRYLRAHKWHVSNAKKGLTETLIWRREVGITHDDQSEKPLTGKDIAIENETGKEILLGFDYDRRPLFYMKNGRQNTESSFRQVQQLIYMMESAVTLCPQGVEKITVLVDFKAYKEPGIITDKAPPVSIARACLNVMQNHYPERLAKCVLINIPWFAWAFLKMMYPFLDPATKEKAVFDEPFEKYIEPDQLEALYNGKLDFDYKHEVYWPDMVSGLDEIRHACYERFVKFGGVIGLSEYDIKGNHDDLLYPVDFDQTKAEA</sequence>
<evidence type="ECO:0000256" key="3">
    <source>
        <dbReference type="ARBA" id="ARBA00024146"/>
    </source>
</evidence>
<dbReference type="SUPFAM" id="SSF46938">
    <property type="entry name" value="CRAL/TRIO N-terminal domain"/>
    <property type="match status" value="1"/>
</dbReference>
<evidence type="ECO:0000256" key="1">
    <source>
        <dbReference type="ARBA" id="ARBA00004144"/>
    </source>
</evidence>
<dbReference type="Gene3D" id="3.40.525.10">
    <property type="entry name" value="CRAL-TRIO lipid binding domain"/>
    <property type="match status" value="1"/>
</dbReference>
<dbReference type="CDD" id="cd00170">
    <property type="entry name" value="SEC14"/>
    <property type="match status" value="1"/>
</dbReference>
<reference evidence="6 7" key="1">
    <citation type="submission" date="2020-11" db="EMBL/GenBank/DDBJ databases">
        <title>Kefir isolates.</title>
        <authorList>
            <person name="Marcisauskas S."/>
            <person name="Kim Y."/>
            <person name="Blasche S."/>
        </authorList>
    </citation>
    <scope>NUCLEOTIDE SEQUENCE [LARGE SCALE GENOMIC DNA]</scope>
    <source>
        <strain evidence="6 7">OG2</strain>
    </source>
</reference>
<accession>A0A9P6WAV5</accession>
<evidence type="ECO:0000313" key="7">
    <source>
        <dbReference type="Proteomes" id="UP000750334"/>
    </source>
</evidence>
<evidence type="ECO:0000313" key="6">
    <source>
        <dbReference type="EMBL" id="KAG0668955.1"/>
    </source>
</evidence>
<dbReference type="GO" id="GO:0008654">
    <property type="term" value="P:phospholipid biosynthetic process"/>
    <property type="evidence" value="ECO:0007669"/>
    <property type="project" value="UniProtKB-ARBA"/>
</dbReference>
<dbReference type="InterPro" id="IPR011074">
    <property type="entry name" value="CRAL/TRIO_N_dom"/>
</dbReference>
<dbReference type="SUPFAM" id="SSF52087">
    <property type="entry name" value="CRAL/TRIO domain"/>
    <property type="match status" value="1"/>
</dbReference>
<keyword evidence="2" id="KW-0256">Endoplasmic reticulum</keyword>
<comment type="catalytic activity">
    <reaction evidence="3">
        <text>a 1,2-diacyl-sn-glycero-3-phospho-(1D-myo-inositol)(in) = a 1,2-diacyl-sn-glycero-3-phospho-(1D-myo-inositol)(out)</text>
        <dbReference type="Rhea" id="RHEA:38691"/>
        <dbReference type="ChEBI" id="CHEBI:57880"/>
    </reaction>
    <physiologicalReaction direction="left-to-right" evidence="3">
        <dbReference type="Rhea" id="RHEA:38692"/>
    </physiologicalReaction>
</comment>
<gene>
    <name evidence="6" type="primary">PDR17</name>
    <name evidence="6" type="ORF">C6P45_004236</name>
</gene>
<comment type="caution">
    <text evidence="6">The sequence shown here is derived from an EMBL/GenBank/DDBJ whole genome shotgun (WGS) entry which is preliminary data.</text>
</comment>
<dbReference type="InterPro" id="IPR052578">
    <property type="entry name" value="PI_Transfer_CRAL-TRIO"/>
</dbReference>
<dbReference type="GO" id="GO:0071944">
    <property type="term" value="C:cell periphery"/>
    <property type="evidence" value="ECO:0007669"/>
    <property type="project" value="UniProtKB-ARBA"/>
</dbReference>